<evidence type="ECO:0008006" key="4">
    <source>
        <dbReference type="Google" id="ProtNLM"/>
    </source>
</evidence>
<evidence type="ECO:0000313" key="3">
    <source>
        <dbReference type="EMBL" id="XAG65444.1"/>
    </source>
</evidence>
<feature type="coiled-coil region" evidence="1">
    <location>
        <begin position="195"/>
        <end position="229"/>
    </location>
</feature>
<organism evidence="3">
    <name type="scientific">bacterium 19GA11TI05</name>
    <dbReference type="NCBI Taxonomy" id="2920688"/>
    <lineage>
        <taxon>Bacteria</taxon>
    </lineage>
</organism>
<accession>A0AAU6TVV2</accession>
<keyword evidence="2" id="KW-0472">Membrane</keyword>
<keyword evidence="2" id="KW-0812">Transmembrane</keyword>
<keyword evidence="2" id="KW-1133">Transmembrane helix</keyword>
<evidence type="ECO:0000256" key="2">
    <source>
        <dbReference type="SAM" id="Phobius"/>
    </source>
</evidence>
<sequence length="453" mass="51559">MTISTKWQAWIQKNERLIAHPCNYELRFVESILAGISELSPDDVHAQFPFKDQLNGNRRIDFMILNEAKGLRLAIEIDGLAKVQPEKEVFNYAGWNDMLTRQNALLRALGCMLLRYSNQAWKYRPADVRTEIRSELLRQEFEFSQRVAQKITEQERQNTLEIDLQKKEIERAKAVNDMTSISLLSQKIDGLLEANTQLQKIIREQTNTSQHLEAENNKILRELEHIRRSAPLHNVGENAQEFLVADNPESAESENNRMAWILAKKLTGVPVISSAVVLDPDQQDELASKIKQQLPVPEKTKQPILLLTLVCFLIVVVCLLVWGPHYLTSNEDIVVENRVQVSSVQKPSPPPPVIPESPTVLRSEQAGEYAGEIRTVCGPLVQITSSGKANFLNFSKRYPDTPFNAVIWDENAADFIGINQHTGQEVCVNGMIEMYKNKPRIQLIHKNQLSITR</sequence>
<protein>
    <recommendedName>
        <fullName evidence="4">DUF559 domain-containing protein</fullName>
    </recommendedName>
</protein>
<gene>
    <name evidence="3" type="ORF">MRM81_18750</name>
</gene>
<dbReference type="AlphaFoldDB" id="A0AAU6TVV2"/>
<evidence type="ECO:0000256" key="1">
    <source>
        <dbReference type="SAM" id="Coils"/>
    </source>
</evidence>
<name>A0AAU6TVV2_UNCXX</name>
<proteinExistence type="predicted"/>
<keyword evidence="1" id="KW-0175">Coiled coil</keyword>
<reference evidence="3" key="1">
    <citation type="submission" date="2022-03" db="EMBL/GenBank/DDBJ databases">
        <title>Sea Food Isolates.</title>
        <authorList>
            <person name="Li c."/>
        </authorList>
    </citation>
    <scope>NUCLEOTIDE SEQUENCE</scope>
    <source>
        <strain evidence="3">19GA11TI05</strain>
    </source>
</reference>
<feature type="transmembrane region" description="Helical" evidence="2">
    <location>
        <begin position="304"/>
        <end position="323"/>
    </location>
</feature>
<dbReference type="EMBL" id="CP095362">
    <property type="protein sequence ID" value="XAG65444.1"/>
    <property type="molecule type" value="Genomic_DNA"/>
</dbReference>